<organism evidence="2 3">
    <name type="scientific">Acidiplasma aeolicum</name>
    <dbReference type="NCBI Taxonomy" id="507754"/>
    <lineage>
        <taxon>Archaea</taxon>
        <taxon>Methanobacteriati</taxon>
        <taxon>Thermoplasmatota</taxon>
        <taxon>Thermoplasmata</taxon>
        <taxon>Thermoplasmatales</taxon>
        <taxon>Ferroplasmaceae</taxon>
        <taxon>Acidiplasma</taxon>
    </lineage>
</organism>
<dbReference type="InterPro" id="IPR000873">
    <property type="entry name" value="AMP-dep_synth/lig_dom"/>
</dbReference>
<dbReference type="Pfam" id="PF00501">
    <property type="entry name" value="AMP-binding"/>
    <property type="match status" value="1"/>
</dbReference>
<sequence>MKNPDKTAIIWVSYDGKERKITYGELKDYVSRFAIGLQKIGVKKGDVVAIYMSNIPKAFISVYACYRIGAIYNIIFSGFSANALLERIEDTKAVSL</sequence>
<dbReference type="Gene3D" id="3.40.50.12780">
    <property type="entry name" value="N-terminal domain of ligase-like"/>
    <property type="match status" value="1"/>
</dbReference>
<comment type="caution">
    <text evidence="2">The sequence shown here is derived from an EMBL/GenBank/DDBJ whole genome shotgun (WGS) entry which is preliminary data.</text>
</comment>
<dbReference type="GO" id="GO:0003987">
    <property type="term" value="F:acetate-CoA ligase activity"/>
    <property type="evidence" value="ECO:0007669"/>
    <property type="project" value="TreeGrafter"/>
</dbReference>
<proteinExistence type="predicted"/>
<evidence type="ECO:0000313" key="3">
    <source>
        <dbReference type="Proteomes" id="UP000050320"/>
    </source>
</evidence>
<dbReference type="AlphaFoldDB" id="A0A0Q0VTI1"/>
<dbReference type="GO" id="GO:0006085">
    <property type="term" value="P:acetyl-CoA biosynthetic process"/>
    <property type="evidence" value="ECO:0007669"/>
    <property type="project" value="TreeGrafter"/>
</dbReference>
<accession>A0A0Q0VTI1</accession>
<dbReference type="InterPro" id="IPR042099">
    <property type="entry name" value="ANL_N_sf"/>
</dbReference>
<dbReference type="RefSeq" id="WP_055032480.1">
    <property type="nucleotide sequence ID" value="NZ_LKBG01000199.1"/>
</dbReference>
<dbReference type="EMBL" id="LKBG01000199">
    <property type="protein sequence ID" value="KQB34858.1"/>
    <property type="molecule type" value="Genomic_DNA"/>
</dbReference>
<gene>
    <name evidence="2" type="ORF">AOG54_09375</name>
</gene>
<dbReference type="PANTHER" id="PTHR24095">
    <property type="entry name" value="ACETYL-COENZYME A SYNTHETASE"/>
    <property type="match status" value="1"/>
</dbReference>
<dbReference type="PANTHER" id="PTHR24095:SF14">
    <property type="entry name" value="ACETYL-COENZYME A SYNTHETASE 1"/>
    <property type="match status" value="1"/>
</dbReference>
<name>A0A0Q0VTI1_9ARCH</name>
<reference evidence="2 3" key="1">
    <citation type="submission" date="2015-09" db="EMBL/GenBank/DDBJ databases">
        <title>Heavy metals and arsenic resistance mechanisms in polyextremophilic archaea of the family Ferroplasmaceae.</title>
        <authorList>
            <person name="Bulaev A.G."/>
            <person name="Kanygina A.V."/>
        </authorList>
    </citation>
    <scope>NUCLEOTIDE SEQUENCE [LARGE SCALE GENOMIC DNA]</scope>
    <source>
        <strain evidence="2 3">VT</strain>
    </source>
</reference>
<dbReference type="OrthoDB" id="371752at2157"/>
<evidence type="ECO:0000259" key="1">
    <source>
        <dbReference type="Pfam" id="PF00501"/>
    </source>
</evidence>
<feature type="domain" description="AMP-dependent synthetase/ligase" evidence="1">
    <location>
        <begin position="2"/>
        <end position="94"/>
    </location>
</feature>
<dbReference type="Proteomes" id="UP000050320">
    <property type="component" value="Unassembled WGS sequence"/>
</dbReference>
<evidence type="ECO:0000313" key="2">
    <source>
        <dbReference type="EMBL" id="KQB34858.1"/>
    </source>
</evidence>
<dbReference type="SUPFAM" id="SSF56801">
    <property type="entry name" value="Acetyl-CoA synthetase-like"/>
    <property type="match status" value="1"/>
</dbReference>
<keyword evidence="3" id="KW-1185">Reference proteome</keyword>
<protein>
    <recommendedName>
        <fullName evidence="1">AMP-dependent synthetase/ligase domain-containing protein</fullName>
    </recommendedName>
</protein>